<evidence type="ECO:0000259" key="1">
    <source>
        <dbReference type="PROSITE" id="PS51379"/>
    </source>
</evidence>
<dbReference type="CDD" id="cd03110">
    <property type="entry name" value="SIMIBI_bact_arch"/>
    <property type="match status" value="1"/>
</dbReference>
<dbReference type="PANTHER" id="PTHR43534">
    <property type="entry name" value="MIND SUPERFAMILY P-LOOP ATPASE CONTAINING AN INSERTED FERREDOXIN DOMAIN"/>
    <property type="match status" value="1"/>
</dbReference>
<dbReference type="PROSITE" id="PS51379">
    <property type="entry name" value="4FE4S_FER_2"/>
    <property type="match status" value="2"/>
</dbReference>
<dbReference type="PATRIC" id="fig|1706433.3.peg.76"/>
<gene>
    <name evidence="2" type="primary">hdlA</name>
    <name evidence="2" type="ORF">AN188_00074</name>
    <name evidence="3" type="ORF">APG09_00907</name>
</gene>
<dbReference type="Gene3D" id="3.40.50.300">
    <property type="entry name" value="P-loop containing nucleotide triphosphate hydrolases"/>
    <property type="match status" value="1"/>
</dbReference>
<proteinExistence type="predicted"/>
<dbReference type="EC" id="1.8.-.-" evidence="2"/>
<sequence length="287" mass="31297">MKQIAIVSGKGGTGKSSLTLAFSSLAKNVVIADCDVDASNLHIVLNPTLLKTEEFIGSKIAHVDKNKCTNCMQCYFGCKFGAISKKIEIKESFCEGCGVCRLVCPEKTITMKDRISGYTYISETRFGLLSHAFLKPGAESSGKLVNEVRKNAIELSTKNNKDLILIDGPPGIGCPLISTITGVDLAVVVTEPTFSAIQDLKRVFGVNKHFGVKSVVCINKSDINNFNTSKIKEYCTLNDIVVIGELPYDPIVNSAIVSRKTLLEISDSPLSSKIIEIWEKILDEINW</sequence>
<dbReference type="Gene3D" id="3.30.70.20">
    <property type="match status" value="1"/>
</dbReference>
<dbReference type="SUPFAM" id="SSF54862">
    <property type="entry name" value="4Fe-4S ferredoxins"/>
    <property type="match status" value="1"/>
</dbReference>
<protein>
    <submittedName>
        <fullName evidence="2">Heterodisulfide reductase subunit A-like protein</fullName>
        <ecNumber evidence="2">1.8.-.-</ecNumber>
    </submittedName>
</protein>
<evidence type="ECO:0000313" key="3">
    <source>
        <dbReference type="EMBL" id="KYC57767.1"/>
    </source>
</evidence>
<dbReference type="PATRIC" id="fig|1706435.3.peg.902"/>
<dbReference type="InterPro" id="IPR017896">
    <property type="entry name" value="4Fe4S_Fe-S-bd"/>
</dbReference>
<dbReference type="EMBL" id="LNJE01000009">
    <property type="protein sequence ID" value="KYC57767.1"/>
    <property type="molecule type" value="Genomic_DNA"/>
</dbReference>
<accession>A0A150JET6</accession>
<name>A0A150JET6_9EURY</name>
<comment type="caution">
    <text evidence="2">The sequence shown here is derived from an EMBL/GenBank/DDBJ whole genome shotgun (WGS) entry which is preliminary data.</text>
</comment>
<feature type="domain" description="4Fe-4S ferredoxin-type" evidence="1">
    <location>
        <begin position="59"/>
        <end position="84"/>
    </location>
</feature>
<dbReference type="PANTHER" id="PTHR43534:SF1">
    <property type="entry name" value="4FE-4S CLUSTER CONTAINING PARA FAMILY ATPASE PROTEIN"/>
    <property type="match status" value="1"/>
</dbReference>
<feature type="domain" description="4Fe-4S ferredoxin-type" evidence="1">
    <location>
        <begin position="85"/>
        <end position="114"/>
    </location>
</feature>
<organism evidence="2 4">
    <name type="scientific">Candidatus Methanofastidiosum methylothiophilum</name>
    <dbReference type="NCBI Taxonomy" id="1705564"/>
    <lineage>
        <taxon>Archaea</taxon>
        <taxon>Methanobacteriati</taxon>
        <taxon>Methanobacteriota</taxon>
        <taxon>Stenosarchaea group</taxon>
        <taxon>Candidatus Methanofastidiosia</taxon>
        <taxon>Candidatus Methanofastidiosales</taxon>
        <taxon>Candidatus Methanofastidiosaceae</taxon>
        <taxon>Candidatus Methanofastidiosum</taxon>
    </lineage>
</organism>
<dbReference type="SUPFAM" id="SSF52540">
    <property type="entry name" value="P-loop containing nucleoside triphosphate hydrolases"/>
    <property type="match status" value="1"/>
</dbReference>
<dbReference type="GO" id="GO:0016491">
    <property type="term" value="F:oxidoreductase activity"/>
    <property type="evidence" value="ECO:0007669"/>
    <property type="project" value="UniProtKB-KW"/>
</dbReference>
<dbReference type="EMBL" id="LNJB01000001">
    <property type="protein sequence ID" value="KYC55424.1"/>
    <property type="molecule type" value="Genomic_DNA"/>
</dbReference>
<reference evidence="2 4" key="1">
    <citation type="journal article" date="2016" name="ISME J.">
        <title>Chasing the elusive Euryarchaeota class WSA2: genomes reveal a uniquely fastidious methyl-reducing methanogen.</title>
        <authorList>
            <person name="Nobu M.K."/>
            <person name="Narihiro T."/>
            <person name="Kuroda K."/>
            <person name="Mei R."/>
            <person name="Liu W.T."/>
        </authorList>
    </citation>
    <scope>NUCLEOTIDE SEQUENCE [LARGE SCALE GENOMIC DNA]</scope>
    <source>
        <strain evidence="2">ADurb1013_Bin02101</strain>
        <strain evidence="3">ADurb1213_Bin02801</strain>
    </source>
</reference>
<dbReference type="Pfam" id="PF01656">
    <property type="entry name" value="CbiA"/>
    <property type="match status" value="1"/>
</dbReference>
<dbReference type="InterPro" id="IPR027417">
    <property type="entry name" value="P-loop_NTPase"/>
</dbReference>
<accession>A0A150JKR0</accession>
<keyword evidence="2" id="KW-0560">Oxidoreductase</keyword>
<accession>A0A150JK15</accession>
<dbReference type="AlphaFoldDB" id="A0A150JET6"/>
<dbReference type="InterPro" id="IPR017900">
    <property type="entry name" value="4Fe4S_Fe_S_CS"/>
</dbReference>
<dbReference type="InterPro" id="IPR002586">
    <property type="entry name" value="CobQ/CobB/MinD/ParA_Nub-bd_dom"/>
</dbReference>
<evidence type="ECO:0000313" key="4">
    <source>
        <dbReference type="Proteomes" id="UP000092420"/>
    </source>
</evidence>
<dbReference type="Proteomes" id="UP000092420">
    <property type="component" value="Unassembled WGS sequence"/>
</dbReference>
<evidence type="ECO:0000313" key="2">
    <source>
        <dbReference type="EMBL" id="KYC55424.1"/>
    </source>
</evidence>
<dbReference type="Pfam" id="PF00037">
    <property type="entry name" value="Fer4"/>
    <property type="match status" value="1"/>
</dbReference>
<dbReference type="PROSITE" id="PS00198">
    <property type="entry name" value="4FE4S_FER_1"/>
    <property type="match status" value="1"/>
</dbReference>